<dbReference type="GeneID" id="96954507"/>
<reference evidence="2 3" key="1">
    <citation type="journal article" date="2019" name="Int. J. Syst. Evol. Microbiol.">
        <title>The Global Catalogue of Microorganisms (GCM) 10K type strain sequencing project: providing services to taxonomists for standard genome sequencing and annotation.</title>
        <authorList>
            <consortium name="The Broad Institute Genomics Platform"/>
            <consortium name="The Broad Institute Genome Sequencing Center for Infectious Disease"/>
            <person name="Wu L."/>
            <person name="Ma J."/>
        </authorList>
    </citation>
    <scope>NUCLEOTIDE SEQUENCE [LARGE SCALE GENOMIC DNA]</scope>
    <source>
        <strain evidence="2 3">GX21</strain>
    </source>
</reference>
<gene>
    <name evidence="2" type="ORF">ACFQKE_12615</name>
</gene>
<evidence type="ECO:0000313" key="2">
    <source>
        <dbReference type="EMBL" id="MFC7256126.1"/>
    </source>
</evidence>
<evidence type="ECO:0000313" key="3">
    <source>
        <dbReference type="Proteomes" id="UP001596434"/>
    </source>
</evidence>
<protein>
    <submittedName>
        <fullName evidence="2">Uncharacterized protein</fullName>
    </submittedName>
</protein>
<proteinExistence type="predicted"/>
<dbReference type="AlphaFoldDB" id="A0ABD6A0E4"/>
<feature type="compositionally biased region" description="Acidic residues" evidence="1">
    <location>
        <begin position="166"/>
        <end position="185"/>
    </location>
</feature>
<feature type="compositionally biased region" description="Basic and acidic residues" evidence="1">
    <location>
        <begin position="145"/>
        <end position="165"/>
    </location>
</feature>
<evidence type="ECO:0000256" key="1">
    <source>
        <dbReference type="SAM" id="MobiDB-lite"/>
    </source>
</evidence>
<organism evidence="2 3">
    <name type="scientific">Haloplanus litoreus</name>
    <dbReference type="NCBI Taxonomy" id="767515"/>
    <lineage>
        <taxon>Archaea</taxon>
        <taxon>Methanobacteriati</taxon>
        <taxon>Methanobacteriota</taxon>
        <taxon>Stenosarchaea group</taxon>
        <taxon>Halobacteria</taxon>
        <taxon>Halobacteriales</taxon>
        <taxon>Haloferacaceae</taxon>
        <taxon>Haloplanus</taxon>
    </lineage>
</organism>
<dbReference type="InterPro" id="IPR058427">
    <property type="entry name" value="DUF8114"/>
</dbReference>
<dbReference type="Proteomes" id="UP001596434">
    <property type="component" value="Unassembled WGS sequence"/>
</dbReference>
<comment type="caution">
    <text evidence="2">The sequence shown here is derived from an EMBL/GenBank/DDBJ whole genome shotgun (WGS) entry which is preliminary data.</text>
</comment>
<dbReference type="EMBL" id="JBHTAT010000001">
    <property type="protein sequence ID" value="MFC7256126.1"/>
    <property type="molecule type" value="Genomic_DNA"/>
</dbReference>
<accession>A0ABD6A0E4</accession>
<dbReference type="RefSeq" id="WP_379704665.1">
    <property type="nucleotide sequence ID" value="NZ_JBHTAT010000001.1"/>
</dbReference>
<sequence>MAKVSIGLRGWRFEESDVFTDEGEFKPLDEIPPEPRERLVRLTYLVDQPCDACYLVHGESELKQCSSAAIVYGEPGEEVLLCEPHEADFLYWYREAGGKAHRGEATFRDEFHEWFHAGGRAPDGYGGLEHVETGRADLPSPPDPEEIHRRLNEDFEGRRIDLHEGYEEEDDDEDTADLDLDDVDLGTDYPSR</sequence>
<dbReference type="Pfam" id="PF26419">
    <property type="entry name" value="DUF8114"/>
    <property type="match status" value="1"/>
</dbReference>
<keyword evidence="3" id="KW-1185">Reference proteome</keyword>
<feature type="region of interest" description="Disordered" evidence="1">
    <location>
        <begin position="132"/>
        <end position="192"/>
    </location>
</feature>
<name>A0ABD6A0E4_9EURY</name>